<organism evidence="2 3">
    <name type="scientific">Dictyobacter vulcani</name>
    <dbReference type="NCBI Taxonomy" id="2607529"/>
    <lineage>
        <taxon>Bacteria</taxon>
        <taxon>Bacillati</taxon>
        <taxon>Chloroflexota</taxon>
        <taxon>Ktedonobacteria</taxon>
        <taxon>Ktedonobacterales</taxon>
        <taxon>Dictyobacteraceae</taxon>
        <taxon>Dictyobacter</taxon>
    </lineage>
</organism>
<protein>
    <submittedName>
        <fullName evidence="2">Uncharacterized protein</fullName>
    </submittedName>
</protein>
<evidence type="ECO:0000313" key="2">
    <source>
        <dbReference type="EMBL" id="GER86603.1"/>
    </source>
</evidence>
<reference evidence="2 3" key="1">
    <citation type="submission" date="2019-10" db="EMBL/GenBank/DDBJ databases">
        <title>Dictyobacter vulcani sp. nov., within the class Ktedonobacteria, isolated from soil of volcanic Mt. Zao.</title>
        <authorList>
            <person name="Zheng Y."/>
            <person name="Wang C.M."/>
            <person name="Sakai Y."/>
            <person name="Abe K."/>
            <person name="Yokota A."/>
            <person name="Yabe S."/>
        </authorList>
    </citation>
    <scope>NUCLEOTIDE SEQUENCE [LARGE SCALE GENOMIC DNA]</scope>
    <source>
        <strain evidence="2 3">W12</strain>
    </source>
</reference>
<keyword evidence="3" id="KW-1185">Reference proteome</keyword>
<accession>A0A5J4KFZ0</accession>
<sequence length="172" mass="19370">MLWHTTAFCVEDMTIGEFIACFPSTFLLTGQTFQATQALSSELPVPFAIGQIDAWTVVCDPLCIITWREQMLAAFSQHRRIFAFVIECAANIYGFWYFVDGHLLRHVLFQDGACVEEEGRKLAEEEGLAGLEGYNEESIFALLERIAVFGQRQLSESSFQGLINELYAPQAV</sequence>
<feature type="transmembrane region" description="Helical" evidence="1">
    <location>
        <begin position="81"/>
        <end position="99"/>
    </location>
</feature>
<dbReference type="AlphaFoldDB" id="A0A5J4KFZ0"/>
<keyword evidence="1" id="KW-0812">Transmembrane</keyword>
<dbReference type="RefSeq" id="WP_151754706.1">
    <property type="nucleotide sequence ID" value="NZ_BKZW01000001.1"/>
</dbReference>
<name>A0A5J4KFZ0_9CHLR</name>
<dbReference type="Proteomes" id="UP000326912">
    <property type="component" value="Unassembled WGS sequence"/>
</dbReference>
<keyword evidence="1" id="KW-0472">Membrane</keyword>
<evidence type="ECO:0000256" key="1">
    <source>
        <dbReference type="SAM" id="Phobius"/>
    </source>
</evidence>
<comment type="caution">
    <text evidence="2">The sequence shown here is derived from an EMBL/GenBank/DDBJ whole genome shotgun (WGS) entry which is preliminary data.</text>
</comment>
<keyword evidence="1" id="KW-1133">Transmembrane helix</keyword>
<gene>
    <name evidence="2" type="ORF">KDW_07650</name>
</gene>
<evidence type="ECO:0000313" key="3">
    <source>
        <dbReference type="Proteomes" id="UP000326912"/>
    </source>
</evidence>
<dbReference type="EMBL" id="BKZW01000001">
    <property type="protein sequence ID" value="GER86603.1"/>
    <property type="molecule type" value="Genomic_DNA"/>
</dbReference>
<proteinExistence type="predicted"/>